<feature type="region of interest" description="Disordered" evidence="1">
    <location>
        <begin position="1"/>
        <end position="107"/>
    </location>
</feature>
<evidence type="ECO:0000256" key="1">
    <source>
        <dbReference type="SAM" id="MobiDB-lite"/>
    </source>
</evidence>
<dbReference type="SUPFAM" id="SSF52058">
    <property type="entry name" value="L domain-like"/>
    <property type="match status" value="1"/>
</dbReference>
<feature type="compositionally biased region" description="Low complexity" evidence="1">
    <location>
        <begin position="32"/>
        <end position="43"/>
    </location>
</feature>
<dbReference type="Gene3D" id="3.80.10.10">
    <property type="entry name" value="Ribonuclease Inhibitor"/>
    <property type="match status" value="1"/>
</dbReference>
<reference evidence="2" key="1">
    <citation type="journal article" date="2023" name="Mol. Phylogenet. Evol.">
        <title>Genome-scale phylogeny and comparative genomics of the fungal order Sordariales.</title>
        <authorList>
            <person name="Hensen N."/>
            <person name="Bonometti L."/>
            <person name="Westerberg I."/>
            <person name="Brannstrom I.O."/>
            <person name="Guillou S."/>
            <person name="Cros-Aarteil S."/>
            <person name="Calhoun S."/>
            <person name="Haridas S."/>
            <person name="Kuo A."/>
            <person name="Mondo S."/>
            <person name="Pangilinan J."/>
            <person name="Riley R."/>
            <person name="LaButti K."/>
            <person name="Andreopoulos B."/>
            <person name="Lipzen A."/>
            <person name="Chen C."/>
            <person name="Yan M."/>
            <person name="Daum C."/>
            <person name="Ng V."/>
            <person name="Clum A."/>
            <person name="Steindorff A."/>
            <person name="Ohm R.A."/>
            <person name="Martin F."/>
            <person name="Silar P."/>
            <person name="Natvig D.O."/>
            <person name="Lalanne C."/>
            <person name="Gautier V."/>
            <person name="Ament-Velasquez S.L."/>
            <person name="Kruys A."/>
            <person name="Hutchinson M.I."/>
            <person name="Powell A.J."/>
            <person name="Barry K."/>
            <person name="Miller A.N."/>
            <person name="Grigoriev I.V."/>
            <person name="Debuchy R."/>
            <person name="Gladieux P."/>
            <person name="Hiltunen Thoren M."/>
            <person name="Johannesson H."/>
        </authorList>
    </citation>
    <scope>NUCLEOTIDE SEQUENCE</scope>
    <source>
        <strain evidence="2">CBS 757.83</strain>
    </source>
</reference>
<proteinExistence type="predicted"/>
<comment type="caution">
    <text evidence="2">The sequence shown here is derived from an EMBL/GenBank/DDBJ whole genome shotgun (WGS) entry which is preliminary data.</text>
</comment>
<sequence>MADEPTLPQLPPFPPPPDRRKRGRDMEPPPTLSSTSSDPAFFSSDDDPALDNYQSHGRRKRRYVGAWFDQQPASSDSGVGDDTRQSFPFPRRNRGPPQPQKREFRRQLDSGVWMGTEGNLTDTDDSFDLDPVPAKFPLSSPPALRQCTASNTNMPSIPLSPARPRLTSGEQQVQNTIQSCVDRGDELVDLSDLGLETISDALLNPISEITPIPSVAKDVAFEQRDPQIKVFLSNSRLRTFPVDLLNIEHLTVLSLRGNRLLKLPPAISKLRNLQTLNIAQNFLRFLPGELLDMIKPGRKLTKLNYAPNRFWRPATASWNERGAEEYETLTFAPRSETMAIGSTWEGLTTKLQARTPVHFLDSAGKTYSHFTLPDPEPRPSNVHVLQLEPFTSLATPKELGPELRSHSATSKVVNPRGAKSLFELALGACAASAEADSIPSWLRQEEEEGWPGHFAPAIEKATELRRQGGAACSVCGRETLVPLAQWLEFRYLRLASVEQRVEGRLVRETVGEEEAWGEKPVPFLRVGCSWRCVPARVELAAVEGEERG</sequence>
<protein>
    <submittedName>
        <fullName evidence="2">Uncharacterized protein</fullName>
    </submittedName>
</protein>
<reference evidence="2" key="2">
    <citation type="submission" date="2023-05" db="EMBL/GenBank/DDBJ databases">
        <authorList>
            <consortium name="Lawrence Berkeley National Laboratory"/>
            <person name="Steindorff A."/>
            <person name="Hensen N."/>
            <person name="Bonometti L."/>
            <person name="Westerberg I."/>
            <person name="Brannstrom I.O."/>
            <person name="Guillou S."/>
            <person name="Cros-Aarteil S."/>
            <person name="Calhoun S."/>
            <person name="Haridas S."/>
            <person name="Kuo A."/>
            <person name="Mondo S."/>
            <person name="Pangilinan J."/>
            <person name="Riley R."/>
            <person name="Labutti K."/>
            <person name="Andreopoulos B."/>
            <person name="Lipzen A."/>
            <person name="Chen C."/>
            <person name="Yanf M."/>
            <person name="Daum C."/>
            <person name="Ng V."/>
            <person name="Clum A."/>
            <person name="Ohm R."/>
            <person name="Martin F."/>
            <person name="Silar P."/>
            <person name="Natvig D."/>
            <person name="Lalanne C."/>
            <person name="Gautier V."/>
            <person name="Ament-Velasquez S.L."/>
            <person name="Kruys A."/>
            <person name="Hutchinson M.I."/>
            <person name="Powell A.J."/>
            <person name="Barry K."/>
            <person name="Miller A.N."/>
            <person name="Grigoriev I.V."/>
            <person name="Debuchy R."/>
            <person name="Gladieux P."/>
            <person name="Thoren M.H."/>
            <person name="Johannesson H."/>
        </authorList>
    </citation>
    <scope>NUCLEOTIDE SEQUENCE</scope>
    <source>
        <strain evidence="2">CBS 757.83</strain>
    </source>
</reference>
<name>A0AAN6T2R0_9PEZI</name>
<dbReference type="PANTHER" id="PTHR45752:SF196">
    <property type="entry name" value="GH17740P"/>
    <property type="match status" value="1"/>
</dbReference>
<organism evidence="2 3">
    <name type="scientific">Parathielavia hyrcaniae</name>
    <dbReference type="NCBI Taxonomy" id="113614"/>
    <lineage>
        <taxon>Eukaryota</taxon>
        <taxon>Fungi</taxon>
        <taxon>Dikarya</taxon>
        <taxon>Ascomycota</taxon>
        <taxon>Pezizomycotina</taxon>
        <taxon>Sordariomycetes</taxon>
        <taxon>Sordariomycetidae</taxon>
        <taxon>Sordariales</taxon>
        <taxon>Chaetomiaceae</taxon>
        <taxon>Parathielavia</taxon>
    </lineage>
</organism>
<keyword evidence="3" id="KW-1185">Reference proteome</keyword>
<dbReference type="AlphaFoldDB" id="A0AAN6T2R0"/>
<dbReference type="EMBL" id="MU863630">
    <property type="protein sequence ID" value="KAK4102940.1"/>
    <property type="molecule type" value="Genomic_DNA"/>
</dbReference>
<gene>
    <name evidence="2" type="ORF">N658DRAFT_446569</name>
</gene>
<evidence type="ECO:0000313" key="2">
    <source>
        <dbReference type="EMBL" id="KAK4102940.1"/>
    </source>
</evidence>
<dbReference type="PANTHER" id="PTHR45752">
    <property type="entry name" value="LEUCINE-RICH REPEAT-CONTAINING"/>
    <property type="match status" value="1"/>
</dbReference>
<dbReference type="InterPro" id="IPR032675">
    <property type="entry name" value="LRR_dom_sf"/>
</dbReference>
<dbReference type="Proteomes" id="UP001305647">
    <property type="component" value="Unassembled WGS sequence"/>
</dbReference>
<dbReference type="InterPro" id="IPR050715">
    <property type="entry name" value="LRR-SigEffector_domain"/>
</dbReference>
<evidence type="ECO:0000313" key="3">
    <source>
        <dbReference type="Proteomes" id="UP001305647"/>
    </source>
</evidence>
<accession>A0AAN6T2R0</accession>